<evidence type="ECO:0000256" key="1">
    <source>
        <dbReference type="ARBA" id="ARBA00004141"/>
    </source>
</evidence>
<gene>
    <name evidence="7" type="ordered locus">Ccur_04070</name>
</gene>
<dbReference type="PROSITE" id="PS50928">
    <property type="entry name" value="ABC_TM1"/>
    <property type="match status" value="2"/>
</dbReference>
<dbReference type="PANTHER" id="PTHR43496:SF1">
    <property type="entry name" value="POLYGALACTURONAN_RHAMNOGALACTURONAN TRANSPORT SYSTEM PERMEASE PROTEIN YTEP"/>
    <property type="match status" value="1"/>
</dbReference>
<dbReference type="KEGG" id="ccu:Ccur_04070"/>
<proteinExistence type="inferred from homology"/>
<feature type="transmembrane region" description="Helical" evidence="5">
    <location>
        <begin position="63"/>
        <end position="85"/>
    </location>
</feature>
<comment type="similarity">
    <text evidence="5">Belongs to the binding-protein-dependent transport system permease family.</text>
</comment>
<feature type="transmembrane region" description="Helical" evidence="5">
    <location>
        <begin position="92"/>
        <end position="113"/>
    </location>
</feature>
<dbReference type="CDD" id="cd06261">
    <property type="entry name" value="TM_PBP2"/>
    <property type="match status" value="2"/>
</dbReference>
<dbReference type="AlphaFoldDB" id="C7MMJ0"/>
<feature type="transmembrane region" description="Helical" evidence="5">
    <location>
        <begin position="388"/>
        <end position="409"/>
    </location>
</feature>
<evidence type="ECO:0000313" key="8">
    <source>
        <dbReference type="Proteomes" id="UP000000954"/>
    </source>
</evidence>
<organism evidence="7 8">
    <name type="scientific">Cryptobacterium curtum (strain ATCC 700683 / DSM 15641 / CCUG 43107 / 12-3)</name>
    <dbReference type="NCBI Taxonomy" id="469378"/>
    <lineage>
        <taxon>Bacteria</taxon>
        <taxon>Bacillati</taxon>
        <taxon>Actinomycetota</taxon>
        <taxon>Coriobacteriia</taxon>
        <taxon>Eggerthellales</taxon>
        <taxon>Eggerthellaceae</taxon>
        <taxon>Cryptobacterium</taxon>
    </lineage>
</organism>
<dbReference type="GO" id="GO:0055085">
    <property type="term" value="P:transmembrane transport"/>
    <property type="evidence" value="ECO:0007669"/>
    <property type="project" value="InterPro"/>
</dbReference>
<feature type="transmembrane region" description="Helical" evidence="5">
    <location>
        <begin position="180"/>
        <end position="202"/>
    </location>
</feature>
<feature type="transmembrane region" description="Helical" evidence="5">
    <location>
        <begin position="293"/>
        <end position="318"/>
    </location>
</feature>
<sequence length="551" mass="57765">MMRLRISQTVGILLVVCAALCVLVFSVYPLAALFSRSLAGDFVTRFTQTLGDSGPLVIQSAQVGIAVAVASTVLALIVAICASFSSRGMRRAVLGAALASIVSPPFLASLAYIELFGRRGLITHGLLGLSISPYGFIGVVIMQSVFFSAINVMLLLSALKGIDPAVINASRDAGASPLRTLVCIVIPLIKHSIAACLLLTFIRSLADYGTPIVIGGGLETIATAIYEQVVGYSDLESAAVLGVLLCLISMVVYAIYGRLIVRSRGASGLSGAAVDLLGDTTFSSLRLRGVLGISVRVVGILFVLFMIVQYGTIAHAALTRGVGWNAPFTLANIQHLISFDAGSLILSIEYALAAAVLSIILGALIAYMRTLFAHPASPVGRLTSVLEFAATMPYMLPGTCLGLGLILAFNATPLKLTGTGAIIVFALAIKQLAVSIQSFSGAFSQFDANLERAARDLGASRLEAIRDTVLPVSRRAFMVAFANAFSTAMVSYSVVLFLVVPGNKTAIFELFDALSSGKYGQAAAISLAITLVVLVVNAVVFLLFGRKKERS</sequence>
<dbReference type="Pfam" id="PF00528">
    <property type="entry name" value="BPD_transp_1"/>
    <property type="match status" value="2"/>
</dbReference>
<evidence type="ECO:0000256" key="3">
    <source>
        <dbReference type="ARBA" id="ARBA00022989"/>
    </source>
</evidence>
<feature type="transmembrane region" description="Helical" evidence="5">
    <location>
        <begin position="421"/>
        <end position="443"/>
    </location>
</feature>
<feature type="domain" description="ABC transmembrane type-1" evidence="6">
    <location>
        <begin position="344"/>
        <end position="540"/>
    </location>
</feature>
<dbReference type="OrthoDB" id="9808619at2"/>
<feature type="transmembrane region" description="Helical" evidence="5">
    <location>
        <begin position="344"/>
        <end position="367"/>
    </location>
</feature>
<name>C7MMJ0_CRYCD</name>
<dbReference type="GO" id="GO:0005886">
    <property type="term" value="C:plasma membrane"/>
    <property type="evidence" value="ECO:0007669"/>
    <property type="project" value="UniProtKB-SubCell"/>
</dbReference>
<dbReference type="PANTHER" id="PTHR43496">
    <property type="entry name" value="PROTEIN LPLB"/>
    <property type="match status" value="1"/>
</dbReference>
<feature type="transmembrane region" description="Helical" evidence="5">
    <location>
        <begin position="238"/>
        <end position="256"/>
    </location>
</feature>
<evidence type="ECO:0000259" key="6">
    <source>
        <dbReference type="PROSITE" id="PS50928"/>
    </source>
</evidence>
<dbReference type="InterPro" id="IPR035906">
    <property type="entry name" value="MetI-like_sf"/>
</dbReference>
<feature type="domain" description="ABC transmembrane type-1" evidence="6">
    <location>
        <begin position="57"/>
        <end position="256"/>
    </location>
</feature>
<dbReference type="Gene3D" id="1.10.3720.10">
    <property type="entry name" value="MetI-like"/>
    <property type="match status" value="2"/>
</dbReference>
<keyword evidence="3 5" id="KW-1133">Transmembrane helix</keyword>
<comment type="subcellular location">
    <subcellularLocation>
        <location evidence="5">Cell membrane</location>
        <topology evidence="5">Multi-pass membrane protein</topology>
    </subcellularLocation>
    <subcellularLocation>
        <location evidence="1">Membrane</location>
        <topology evidence="1">Multi-pass membrane protein</topology>
    </subcellularLocation>
</comment>
<keyword evidence="8" id="KW-1185">Reference proteome</keyword>
<dbReference type="RefSeq" id="WP_012802818.1">
    <property type="nucleotide sequence ID" value="NC_013170.1"/>
</dbReference>
<accession>C7MMJ0</accession>
<reference evidence="7 8" key="1">
    <citation type="journal article" date="2009" name="Stand. Genomic Sci.">
        <title>Complete genome sequence of Cryptobacterium curtum type strain (12-3).</title>
        <authorList>
            <person name="Mavrommatis K."/>
            <person name="Pukall R."/>
            <person name="Rohde C."/>
            <person name="Chen F."/>
            <person name="Sims D."/>
            <person name="Brettin T."/>
            <person name="Kuske C."/>
            <person name="Detter J.C."/>
            <person name="Han C."/>
            <person name="Lapidus A."/>
            <person name="Copeland A."/>
            <person name="Glavina Del Rio T."/>
            <person name="Nolan M."/>
            <person name="Lucas S."/>
            <person name="Tice H."/>
            <person name="Cheng J.F."/>
            <person name="Bruce D."/>
            <person name="Goodwin L."/>
            <person name="Pitluck S."/>
            <person name="Ovchinnikova G."/>
            <person name="Pati A."/>
            <person name="Ivanova N."/>
            <person name="Chen A."/>
            <person name="Palaniappan K."/>
            <person name="Chain P."/>
            <person name="D'haeseleer P."/>
            <person name="Goker M."/>
            <person name="Bristow J."/>
            <person name="Eisen J.A."/>
            <person name="Markowitz V."/>
            <person name="Hugenholtz P."/>
            <person name="Rohde M."/>
            <person name="Klenk H.P."/>
            <person name="Kyrpides N.C."/>
        </authorList>
    </citation>
    <scope>NUCLEOTIDE SEQUENCE [LARGE SCALE GENOMIC DNA]</scope>
    <source>
        <strain evidence="8">ATCC 700683 / DSM 15641 / 12-3</strain>
    </source>
</reference>
<dbReference type="eggNOG" id="COG1178">
    <property type="taxonomic scope" value="Bacteria"/>
</dbReference>
<keyword evidence="2 5" id="KW-0812">Transmembrane</keyword>
<protein>
    <submittedName>
        <fullName evidence="7">ABC-type Fe3+ transport system, permease component</fullName>
    </submittedName>
</protein>
<feature type="transmembrane region" description="Helical" evidence="5">
    <location>
        <begin position="519"/>
        <end position="544"/>
    </location>
</feature>
<dbReference type="HOGENOM" id="CLU_021838_1_1_11"/>
<feature type="transmembrane region" description="Helical" evidence="5">
    <location>
        <begin position="133"/>
        <end position="159"/>
    </location>
</feature>
<dbReference type="EMBL" id="CP001682">
    <property type="protein sequence ID" value="ACU94130.1"/>
    <property type="molecule type" value="Genomic_DNA"/>
</dbReference>
<evidence type="ECO:0000313" key="7">
    <source>
        <dbReference type="EMBL" id="ACU94130.1"/>
    </source>
</evidence>
<evidence type="ECO:0000256" key="4">
    <source>
        <dbReference type="ARBA" id="ARBA00023136"/>
    </source>
</evidence>
<dbReference type="SUPFAM" id="SSF161098">
    <property type="entry name" value="MetI-like"/>
    <property type="match status" value="2"/>
</dbReference>
<dbReference type="Proteomes" id="UP000000954">
    <property type="component" value="Chromosome"/>
</dbReference>
<feature type="transmembrane region" description="Helical" evidence="5">
    <location>
        <begin position="476"/>
        <end position="499"/>
    </location>
</feature>
<dbReference type="InterPro" id="IPR000515">
    <property type="entry name" value="MetI-like"/>
</dbReference>
<evidence type="ECO:0000256" key="2">
    <source>
        <dbReference type="ARBA" id="ARBA00022692"/>
    </source>
</evidence>
<dbReference type="STRING" id="469378.Ccur_04070"/>
<evidence type="ECO:0000256" key="5">
    <source>
        <dbReference type="RuleBase" id="RU363032"/>
    </source>
</evidence>
<keyword evidence="5" id="KW-0813">Transport</keyword>
<keyword evidence="4 5" id="KW-0472">Membrane</keyword>